<dbReference type="PROSITE" id="PS01331">
    <property type="entry name" value="THYMIDYLATE_KINASE"/>
    <property type="match status" value="1"/>
</dbReference>
<dbReference type="RefSeq" id="XP_029651175.1">
    <property type="nucleotide sequence ID" value="XM_029795315.2"/>
</dbReference>
<gene>
    <name evidence="11" type="primary">LOC115224417</name>
</gene>
<dbReference type="PANTHER" id="PTHR10344:SF1">
    <property type="entry name" value="THYMIDYLATE KINASE"/>
    <property type="match status" value="1"/>
</dbReference>
<comment type="pathway">
    <text evidence="1">Pyrimidine metabolism; dTTP biosynthesis.</text>
</comment>
<dbReference type="GO" id="GO:0004550">
    <property type="term" value="F:nucleoside diphosphate kinase activity"/>
    <property type="evidence" value="ECO:0007669"/>
    <property type="project" value="TreeGrafter"/>
</dbReference>
<evidence type="ECO:0000256" key="2">
    <source>
        <dbReference type="ARBA" id="ARBA00009776"/>
    </source>
</evidence>
<dbReference type="GO" id="GO:0005634">
    <property type="term" value="C:nucleus"/>
    <property type="evidence" value="ECO:0007669"/>
    <property type="project" value="TreeGrafter"/>
</dbReference>
<evidence type="ECO:0000256" key="7">
    <source>
        <dbReference type="ARBA" id="ARBA00022741"/>
    </source>
</evidence>
<dbReference type="InterPro" id="IPR027417">
    <property type="entry name" value="P-loop_NTPase"/>
</dbReference>
<name>A0A6P7TMF5_9MOLL</name>
<dbReference type="GO" id="GO:0006233">
    <property type="term" value="P:dTDP biosynthetic process"/>
    <property type="evidence" value="ECO:0007669"/>
    <property type="project" value="InterPro"/>
</dbReference>
<dbReference type="HAMAP" id="MF_00165">
    <property type="entry name" value="Thymidylate_kinase"/>
    <property type="match status" value="1"/>
</dbReference>
<protein>
    <recommendedName>
        <fullName evidence="4">Thymidylate kinase</fullName>
        <ecNumber evidence="3">2.7.4.9</ecNumber>
    </recommendedName>
</protein>
<dbReference type="CDD" id="cd01672">
    <property type="entry name" value="TMPK"/>
    <property type="match status" value="1"/>
</dbReference>
<comment type="similarity">
    <text evidence="2">Belongs to the thymidylate kinase family.</text>
</comment>
<evidence type="ECO:0000256" key="3">
    <source>
        <dbReference type="ARBA" id="ARBA00012980"/>
    </source>
</evidence>
<evidence type="ECO:0000313" key="11">
    <source>
        <dbReference type="RefSeq" id="XP_029651175.1"/>
    </source>
</evidence>
<dbReference type="NCBIfam" id="TIGR00041">
    <property type="entry name" value="DTMP_kinase"/>
    <property type="match status" value="1"/>
</dbReference>
<sequence>MMSFDPPELHRGQLFVFEGIDRCGKSTQCENLKSSLEGVGRTVVLYSFPNRETAIGSVIDKYLKKEIDLPDQAIHLLFTANRWETMKDIQKMLLNGVTVIMDRYAYSGICYSVAKGTLSLLWCKAPDRGIIKPDCIFFLDLSPLKANRRAGYGEERYEVIEFQEKVRDQFLKIKDSSWKVINADKPTDDIAAEIYDHAVRVNNRKMKKLWIDDLYNTCDLCSKP</sequence>
<dbReference type="EC" id="2.7.4.9" evidence="3"/>
<dbReference type="GO" id="GO:0006235">
    <property type="term" value="P:dTTP biosynthetic process"/>
    <property type="evidence" value="ECO:0007669"/>
    <property type="project" value="TreeGrafter"/>
</dbReference>
<organism evidence="10 11">
    <name type="scientific">Octopus sinensis</name>
    <name type="common">East Asian common octopus</name>
    <dbReference type="NCBI Taxonomy" id="2607531"/>
    <lineage>
        <taxon>Eukaryota</taxon>
        <taxon>Metazoa</taxon>
        <taxon>Spiralia</taxon>
        <taxon>Lophotrochozoa</taxon>
        <taxon>Mollusca</taxon>
        <taxon>Cephalopoda</taxon>
        <taxon>Coleoidea</taxon>
        <taxon>Octopodiformes</taxon>
        <taxon>Octopoda</taxon>
        <taxon>Incirrata</taxon>
        <taxon>Octopodidae</taxon>
        <taxon>Octopus</taxon>
    </lineage>
</organism>
<dbReference type="GO" id="GO:0006227">
    <property type="term" value="P:dUDP biosynthetic process"/>
    <property type="evidence" value="ECO:0007669"/>
    <property type="project" value="TreeGrafter"/>
</dbReference>
<dbReference type="KEGG" id="osn:115224417"/>
<dbReference type="GO" id="GO:0005524">
    <property type="term" value="F:ATP binding"/>
    <property type="evidence" value="ECO:0007669"/>
    <property type="project" value="UniProtKB-KW"/>
</dbReference>
<keyword evidence="5" id="KW-0808">Transferase</keyword>
<keyword evidence="6" id="KW-0545">Nucleotide biosynthesis</keyword>
<accession>A0A6P7TMF5</accession>
<evidence type="ECO:0000256" key="8">
    <source>
        <dbReference type="ARBA" id="ARBA00022777"/>
    </source>
</evidence>
<dbReference type="SUPFAM" id="SSF52540">
    <property type="entry name" value="P-loop containing nucleoside triphosphate hydrolases"/>
    <property type="match status" value="1"/>
</dbReference>
<dbReference type="Proteomes" id="UP000515154">
    <property type="component" value="Linkage group LG25"/>
</dbReference>
<reference evidence="11" key="1">
    <citation type="submission" date="2025-08" db="UniProtKB">
        <authorList>
            <consortium name="RefSeq"/>
        </authorList>
    </citation>
    <scope>IDENTIFICATION</scope>
</reference>
<proteinExistence type="inferred from homology"/>
<dbReference type="InterPro" id="IPR018095">
    <property type="entry name" value="Thymidylate_kin_CS"/>
</dbReference>
<dbReference type="GO" id="GO:0005739">
    <property type="term" value="C:mitochondrion"/>
    <property type="evidence" value="ECO:0007669"/>
    <property type="project" value="TreeGrafter"/>
</dbReference>
<dbReference type="AlphaFoldDB" id="A0A6P7TMF5"/>
<evidence type="ECO:0000256" key="9">
    <source>
        <dbReference type="ARBA" id="ARBA00022840"/>
    </source>
</evidence>
<dbReference type="InterPro" id="IPR018094">
    <property type="entry name" value="Thymidylate_kinase"/>
</dbReference>
<dbReference type="InterPro" id="IPR039430">
    <property type="entry name" value="Thymidylate_kin-like_dom"/>
</dbReference>
<evidence type="ECO:0000256" key="5">
    <source>
        <dbReference type="ARBA" id="ARBA00022679"/>
    </source>
</evidence>
<dbReference type="Gene3D" id="3.40.50.300">
    <property type="entry name" value="P-loop containing nucleotide triphosphate hydrolases"/>
    <property type="match status" value="1"/>
</dbReference>
<keyword evidence="9" id="KW-0067">ATP-binding</keyword>
<evidence type="ECO:0000256" key="4">
    <source>
        <dbReference type="ARBA" id="ARBA00017144"/>
    </source>
</evidence>
<keyword evidence="10" id="KW-1185">Reference proteome</keyword>
<evidence type="ECO:0000313" key="10">
    <source>
        <dbReference type="Proteomes" id="UP000515154"/>
    </source>
</evidence>
<keyword evidence="8" id="KW-0418">Kinase</keyword>
<dbReference type="GO" id="GO:0004798">
    <property type="term" value="F:dTMP kinase activity"/>
    <property type="evidence" value="ECO:0007669"/>
    <property type="project" value="UniProtKB-EC"/>
</dbReference>
<evidence type="ECO:0000256" key="6">
    <source>
        <dbReference type="ARBA" id="ARBA00022727"/>
    </source>
</evidence>
<dbReference type="FunFam" id="3.40.50.300:FF:000679">
    <property type="entry name" value="Thymidylate kinase"/>
    <property type="match status" value="1"/>
</dbReference>
<dbReference type="Pfam" id="PF02223">
    <property type="entry name" value="Thymidylate_kin"/>
    <property type="match status" value="1"/>
</dbReference>
<dbReference type="PANTHER" id="PTHR10344">
    <property type="entry name" value="THYMIDYLATE KINASE"/>
    <property type="match status" value="1"/>
</dbReference>
<dbReference type="GO" id="GO:0005829">
    <property type="term" value="C:cytosol"/>
    <property type="evidence" value="ECO:0007669"/>
    <property type="project" value="TreeGrafter"/>
</dbReference>
<evidence type="ECO:0000256" key="1">
    <source>
        <dbReference type="ARBA" id="ARBA00004992"/>
    </source>
</evidence>
<keyword evidence="7" id="KW-0547">Nucleotide-binding</keyword>